<reference evidence="2" key="1">
    <citation type="journal article" date="2022" name="Mol. Ecol. Resour.">
        <title>The genomes of chicory, endive, great burdock and yacon provide insights into Asteraceae palaeo-polyploidization history and plant inulin production.</title>
        <authorList>
            <person name="Fan W."/>
            <person name="Wang S."/>
            <person name="Wang H."/>
            <person name="Wang A."/>
            <person name="Jiang F."/>
            <person name="Liu H."/>
            <person name="Zhao H."/>
            <person name="Xu D."/>
            <person name="Zhang Y."/>
        </authorList>
    </citation>
    <scope>NUCLEOTIDE SEQUENCE [LARGE SCALE GENOMIC DNA]</scope>
    <source>
        <strain evidence="2">cv. Yunnan</strain>
    </source>
</reference>
<dbReference type="EMBL" id="CM042019">
    <property type="protein sequence ID" value="KAI3824019.1"/>
    <property type="molecule type" value="Genomic_DNA"/>
</dbReference>
<protein>
    <submittedName>
        <fullName evidence="1">Uncharacterized protein</fullName>
    </submittedName>
</protein>
<evidence type="ECO:0000313" key="1">
    <source>
        <dbReference type="EMBL" id="KAI3824019.1"/>
    </source>
</evidence>
<sequence length="76" mass="7709">MDPASETSATWNSGEKMEEKKEEAETVVAAAKQSPSLFDTAGIGDGGELVVDPLLESSDDDGFVVDSVSESGGGGS</sequence>
<proteinExistence type="predicted"/>
<organism evidence="1 2">
    <name type="scientific">Smallanthus sonchifolius</name>
    <dbReference type="NCBI Taxonomy" id="185202"/>
    <lineage>
        <taxon>Eukaryota</taxon>
        <taxon>Viridiplantae</taxon>
        <taxon>Streptophyta</taxon>
        <taxon>Embryophyta</taxon>
        <taxon>Tracheophyta</taxon>
        <taxon>Spermatophyta</taxon>
        <taxon>Magnoliopsida</taxon>
        <taxon>eudicotyledons</taxon>
        <taxon>Gunneridae</taxon>
        <taxon>Pentapetalae</taxon>
        <taxon>asterids</taxon>
        <taxon>campanulids</taxon>
        <taxon>Asterales</taxon>
        <taxon>Asteraceae</taxon>
        <taxon>Asteroideae</taxon>
        <taxon>Heliantheae alliance</taxon>
        <taxon>Millerieae</taxon>
        <taxon>Smallanthus</taxon>
    </lineage>
</organism>
<accession>A0ACB9JVF2</accession>
<keyword evidence="2" id="KW-1185">Reference proteome</keyword>
<name>A0ACB9JVF2_9ASTR</name>
<comment type="caution">
    <text evidence="1">The sequence shown here is derived from an EMBL/GenBank/DDBJ whole genome shotgun (WGS) entry which is preliminary data.</text>
</comment>
<reference evidence="1 2" key="2">
    <citation type="journal article" date="2022" name="Mol. Ecol. Resour.">
        <title>The genomes of chicory, endive, great burdock and yacon provide insights into Asteraceae paleo-polyploidization history and plant inulin production.</title>
        <authorList>
            <person name="Fan W."/>
            <person name="Wang S."/>
            <person name="Wang H."/>
            <person name="Wang A."/>
            <person name="Jiang F."/>
            <person name="Liu H."/>
            <person name="Zhao H."/>
            <person name="Xu D."/>
            <person name="Zhang Y."/>
        </authorList>
    </citation>
    <scope>NUCLEOTIDE SEQUENCE [LARGE SCALE GENOMIC DNA]</scope>
    <source>
        <strain evidence="2">cv. Yunnan</strain>
        <tissue evidence="1">Leaves</tissue>
    </source>
</reference>
<gene>
    <name evidence="1" type="ORF">L1987_05466</name>
</gene>
<dbReference type="Proteomes" id="UP001056120">
    <property type="component" value="Linkage Group LG02"/>
</dbReference>
<evidence type="ECO:0000313" key="2">
    <source>
        <dbReference type="Proteomes" id="UP001056120"/>
    </source>
</evidence>